<dbReference type="Proteomes" id="UP000054270">
    <property type="component" value="Unassembled WGS sequence"/>
</dbReference>
<evidence type="ECO:0000256" key="1">
    <source>
        <dbReference type="SAM" id="MobiDB-lite"/>
    </source>
</evidence>
<evidence type="ECO:0000313" key="2">
    <source>
        <dbReference type="EMBL" id="KJA24589.1"/>
    </source>
</evidence>
<dbReference type="AlphaFoldDB" id="A0A0D2P122"/>
<feature type="region of interest" description="Disordered" evidence="1">
    <location>
        <begin position="403"/>
        <end position="478"/>
    </location>
</feature>
<keyword evidence="3" id="KW-1185">Reference proteome</keyword>
<evidence type="ECO:0000313" key="3">
    <source>
        <dbReference type="Proteomes" id="UP000054270"/>
    </source>
</evidence>
<accession>A0A0D2P122</accession>
<dbReference type="EMBL" id="KN817536">
    <property type="protein sequence ID" value="KJA24589.1"/>
    <property type="molecule type" value="Genomic_DNA"/>
</dbReference>
<proteinExistence type="predicted"/>
<dbReference type="STRING" id="945553.A0A0D2P122"/>
<sequence length="494" mass="51742">MYPLDLEPPYTMLLESILSIPSRWVIYIAIPTPATDVAFVLPGEEESVSNITALPLESNQDTAKESVQESLPSPIAPIVPLLIVPVNAAENNTVATSENDSEAATAPFIPGPPVVSPASLKDALEPTVTGEPSEAVVDAVVEEPTVSKAENIEPVVIAGEEVPPAAPESDPTDAVVSAIVEESAHSPETIVDKPTVTTATDDILPSEPIAKTSECVAEVKGDKAAAPEPIAVIEEATAPAEEQVPEPSAIIEEAEVDPVSDAPLSTVVDTVADAKDEQEEASKPEEPIIDEASVIVPSVSEETIKDADVSVHNVPEPVPQVPVPTSAPAEVPQVSSQEEVPEPAILDSTFVAFPEVSSPEQVAAPVVVEREPSKVGEVATETPTQVNPVEEQSKVLAEEYKAPVQPETADVPQTPPNGLDAESKTNISTTNGHPIAVTPTGATSKAFPSATESPAIPADNSPSSSKVNTMRKKRTSILGKLKHIFQHDKDKDKK</sequence>
<name>A0A0D2P122_HYPSF</name>
<protein>
    <submittedName>
        <fullName evidence="2">Uncharacterized protein</fullName>
    </submittedName>
</protein>
<feature type="compositionally biased region" description="Basic residues" evidence="1">
    <location>
        <begin position="469"/>
        <end position="478"/>
    </location>
</feature>
<reference evidence="3" key="1">
    <citation type="submission" date="2014-04" db="EMBL/GenBank/DDBJ databases">
        <title>Evolutionary Origins and Diversification of the Mycorrhizal Mutualists.</title>
        <authorList>
            <consortium name="DOE Joint Genome Institute"/>
            <consortium name="Mycorrhizal Genomics Consortium"/>
            <person name="Kohler A."/>
            <person name="Kuo A."/>
            <person name="Nagy L.G."/>
            <person name="Floudas D."/>
            <person name="Copeland A."/>
            <person name="Barry K.W."/>
            <person name="Cichocki N."/>
            <person name="Veneault-Fourrey C."/>
            <person name="LaButti K."/>
            <person name="Lindquist E.A."/>
            <person name="Lipzen A."/>
            <person name="Lundell T."/>
            <person name="Morin E."/>
            <person name="Murat C."/>
            <person name="Riley R."/>
            <person name="Ohm R."/>
            <person name="Sun H."/>
            <person name="Tunlid A."/>
            <person name="Henrissat B."/>
            <person name="Grigoriev I.V."/>
            <person name="Hibbett D.S."/>
            <person name="Martin F."/>
        </authorList>
    </citation>
    <scope>NUCLEOTIDE SEQUENCE [LARGE SCALE GENOMIC DNA]</scope>
    <source>
        <strain evidence="3">FD-334 SS-4</strain>
    </source>
</reference>
<organism evidence="2 3">
    <name type="scientific">Hypholoma sublateritium (strain FD-334 SS-4)</name>
    <dbReference type="NCBI Taxonomy" id="945553"/>
    <lineage>
        <taxon>Eukaryota</taxon>
        <taxon>Fungi</taxon>
        <taxon>Dikarya</taxon>
        <taxon>Basidiomycota</taxon>
        <taxon>Agaricomycotina</taxon>
        <taxon>Agaricomycetes</taxon>
        <taxon>Agaricomycetidae</taxon>
        <taxon>Agaricales</taxon>
        <taxon>Agaricineae</taxon>
        <taxon>Strophariaceae</taxon>
        <taxon>Hypholoma</taxon>
    </lineage>
</organism>
<gene>
    <name evidence="2" type="ORF">HYPSUDRAFT_477899</name>
</gene>
<feature type="region of interest" description="Disordered" evidence="1">
    <location>
        <begin position="308"/>
        <end position="340"/>
    </location>
</feature>